<accession>A0A4Q1RI73</accession>
<dbReference type="InterPro" id="IPR000182">
    <property type="entry name" value="GNAT_dom"/>
</dbReference>
<dbReference type="RefSeq" id="WP_129257880.1">
    <property type="nucleotide sequence ID" value="NZ_DAWBJR010000008.1"/>
</dbReference>
<dbReference type="GO" id="GO:0016747">
    <property type="term" value="F:acyltransferase activity, transferring groups other than amino-acyl groups"/>
    <property type="evidence" value="ECO:0007669"/>
    <property type="project" value="InterPro"/>
</dbReference>
<dbReference type="Pfam" id="PF13508">
    <property type="entry name" value="Acetyltransf_7"/>
    <property type="match status" value="1"/>
</dbReference>
<dbReference type="InterPro" id="IPR016181">
    <property type="entry name" value="Acyl_CoA_acyltransferase"/>
</dbReference>
<proteinExistence type="predicted"/>
<name>A0A4Q1RI73_9FIRM</name>
<evidence type="ECO:0000313" key="3">
    <source>
        <dbReference type="Proteomes" id="UP000290106"/>
    </source>
</evidence>
<comment type="caution">
    <text evidence="2">The sequence shown here is derived from an EMBL/GenBank/DDBJ whole genome shotgun (WGS) entry which is preliminary data.</text>
</comment>
<dbReference type="SUPFAM" id="SSF55729">
    <property type="entry name" value="Acyl-CoA N-acyltransferases (Nat)"/>
    <property type="match status" value="1"/>
</dbReference>
<gene>
    <name evidence="2" type="ORF">ETP43_09415</name>
</gene>
<evidence type="ECO:0000259" key="1">
    <source>
        <dbReference type="PROSITE" id="PS51186"/>
    </source>
</evidence>
<feature type="domain" description="N-acetyltransferase" evidence="1">
    <location>
        <begin position="1"/>
        <end position="149"/>
    </location>
</feature>
<dbReference type="Gene3D" id="3.40.630.30">
    <property type="match status" value="1"/>
</dbReference>
<dbReference type="PROSITE" id="PS51186">
    <property type="entry name" value="GNAT"/>
    <property type="match status" value="1"/>
</dbReference>
<protein>
    <submittedName>
        <fullName evidence="2">GNAT family N-acetyltransferase</fullName>
    </submittedName>
</protein>
<evidence type="ECO:0000313" key="2">
    <source>
        <dbReference type="EMBL" id="RXS75411.1"/>
    </source>
</evidence>
<keyword evidence="3" id="KW-1185">Reference proteome</keyword>
<organism evidence="2 3">
    <name type="scientific">Blautia faecicola</name>
    <dbReference type="NCBI Taxonomy" id="2509240"/>
    <lineage>
        <taxon>Bacteria</taxon>
        <taxon>Bacillati</taxon>
        <taxon>Bacillota</taxon>
        <taxon>Clostridia</taxon>
        <taxon>Lachnospirales</taxon>
        <taxon>Lachnospiraceae</taxon>
        <taxon>Blautia</taxon>
    </lineage>
</organism>
<dbReference type="EMBL" id="SDKC01000001">
    <property type="protein sequence ID" value="RXS75411.1"/>
    <property type="molecule type" value="Genomic_DNA"/>
</dbReference>
<sequence length="163" mass="19452">MKIRKAKEEDLSRIAEIFICNNRINYFPIFKDESYSFGELQVVPFIDNYLKKDEVFKNLYIYDDGLIRGFIQMNGTEICKLYVDPWFQGRKIGHELITFAVEQFGADHLWALEKNERALAFYRRHSFTPTGKREFEEGTTEYIVELRKKTDGERRTENSDQRI</sequence>
<dbReference type="AlphaFoldDB" id="A0A4Q1RI73"/>
<dbReference type="Proteomes" id="UP000290106">
    <property type="component" value="Unassembled WGS sequence"/>
</dbReference>
<keyword evidence="2" id="KW-0808">Transferase</keyword>
<dbReference type="CDD" id="cd04301">
    <property type="entry name" value="NAT_SF"/>
    <property type="match status" value="1"/>
</dbReference>
<reference evidence="2 3" key="1">
    <citation type="submission" date="2019-01" db="EMBL/GenBank/DDBJ databases">
        <title>Blautia sp. nov. KGMB01111 isolated human feces.</title>
        <authorList>
            <person name="Park J.-E."/>
            <person name="Kim J.-S."/>
            <person name="Park S.-H."/>
        </authorList>
    </citation>
    <scope>NUCLEOTIDE SEQUENCE [LARGE SCALE GENOMIC DNA]</scope>
    <source>
        <strain evidence="2 3">KGMB01111</strain>
    </source>
</reference>
<dbReference type="OrthoDB" id="9794197at2"/>